<dbReference type="GO" id="GO:0003677">
    <property type="term" value="F:DNA binding"/>
    <property type="evidence" value="ECO:0007669"/>
    <property type="project" value="UniProtKB-KW"/>
</dbReference>
<dbReference type="InterPro" id="IPR014284">
    <property type="entry name" value="RNA_pol_sigma-70_dom"/>
</dbReference>
<evidence type="ECO:0000256" key="4">
    <source>
        <dbReference type="ARBA" id="ARBA00023125"/>
    </source>
</evidence>
<protein>
    <submittedName>
        <fullName evidence="7">RNA polymerase sigma-70 factor, ECF subfamily</fullName>
    </submittedName>
</protein>
<dbReference type="Gene3D" id="1.10.1740.10">
    <property type="match status" value="1"/>
</dbReference>
<dbReference type="RefSeq" id="WP_010526455.1">
    <property type="nucleotide sequence ID" value="NZ_AFSL01000009.1"/>
</dbReference>
<dbReference type="AlphaFoldDB" id="A0A1I2AJL1"/>
<dbReference type="InterPro" id="IPR039425">
    <property type="entry name" value="RNA_pol_sigma-70-like"/>
</dbReference>
<sequence>MTKSEFEKIYKLYFSPVYKYLLKLCRNQHIAEEITSQTFFKAINNIDKFEGKCNINSWLCQIGKNTYYTYLKKNKRFVEFDSLTKIEDMSTDIEEQLATSEISMEIFKALHLIEEPYKEVFNLRVLGGLSFKQIAEIYSKTENWACVTYHRAKNKIQIIMEGKK</sequence>
<comment type="similarity">
    <text evidence="1">Belongs to the sigma-70 factor family. ECF subfamily.</text>
</comment>
<dbReference type="OrthoDB" id="9772248at2"/>
<evidence type="ECO:0000259" key="6">
    <source>
        <dbReference type="Pfam" id="PF04542"/>
    </source>
</evidence>
<accession>A0A1I2AJL1</accession>
<dbReference type="SUPFAM" id="SSF88946">
    <property type="entry name" value="Sigma2 domain of RNA polymerase sigma factors"/>
    <property type="match status" value="1"/>
</dbReference>
<dbReference type="Pfam" id="PF04542">
    <property type="entry name" value="Sigma70_r2"/>
    <property type="match status" value="1"/>
</dbReference>
<reference evidence="7 8" key="1">
    <citation type="submission" date="2016-10" db="EMBL/GenBank/DDBJ databases">
        <authorList>
            <person name="de Groot N.N."/>
        </authorList>
    </citation>
    <scope>NUCLEOTIDE SEQUENCE [LARGE SCALE GENOMIC DNA]</scope>
    <source>
        <strain evidence="7 8">DSM 19012</strain>
    </source>
</reference>
<evidence type="ECO:0000256" key="3">
    <source>
        <dbReference type="ARBA" id="ARBA00023082"/>
    </source>
</evidence>
<dbReference type="NCBIfam" id="TIGR02937">
    <property type="entry name" value="sigma70-ECF"/>
    <property type="match status" value="1"/>
</dbReference>
<proteinExistence type="inferred from homology"/>
<dbReference type="GO" id="GO:0016987">
    <property type="term" value="F:sigma factor activity"/>
    <property type="evidence" value="ECO:0007669"/>
    <property type="project" value="UniProtKB-KW"/>
</dbReference>
<gene>
    <name evidence="7" type="ORF">SAMN05444380_11180</name>
</gene>
<organism evidence="7 8">
    <name type="scientific">Thermophagus xiamenensis</name>
    <dbReference type="NCBI Taxonomy" id="385682"/>
    <lineage>
        <taxon>Bacteria</taxon>
        <taxon>Pseudomonadati</taxon>
        <taxon>Bacteroidota</taxon>
        <taxon>Bacteroidia</taxon>
        <taxon>Marinilabiliales</taxon>
        <taxon>Marinilabiliaceae</taxon>
        <taxon>Thermophagus</taxon>
    </lineage>
</organism>
<evidence type="ECO:0000256" key="5">
    <source>
        <dbReference type="ARBA" id="ARBA00023163"/>
    </source>
</evidence>
<keyword evidence="8" id="KW-1185">Reference proteome</keyword>
<keyword evidence="4" id="KW-0238">DNA-binding</keyword>
<evidence type="ECO:0000256" key="2">
    <source>
        <dbReference type="ARBA" id="ARBA00023015"/>
    </source>
</evidence>
<dbReference type="InterPro" id="IPR036388">
    <property type="entry name" value="WH-like_DNA-bd_sf"/>
</dbReference>
<dbReference type="EMBL" id="FONA01000011">
    <property type="protein sequence ID" value="SFE43959.1"/>
    <property type="molecule type" value="Genomic_DNA"/>
</dbReference>
<dbReference type="STRING" id="385682.SAMN05444380_11180"/>
<keyword evidence="2" id="KW-0805">Transcription regulation</keyword>
<dbReference type="PANTHER" id="PTHR43133:SF8">
    <property type="entry name" value="RNA POLYMERASE SIGMA FACTOR HI_1459-RELATED"/>
    <property type="match status" value="1"/>
</dbReference>
<dbReference type="Gene3D" id="1.10.10.10">
    <property type="entry name" value="Winged helix-like DNA-binding domain superfamily/Winged helix DNA-binding domain"/>
    <property type="match status" value="1"/>
</dbReference>
<evidence type="ECO:0000256" key="1">
    <source>
        <dbReference type="ARBA" id="ARBA00010641"/>
    </source>
</evidence>
<dbReference type="GO" id="GO:0006352">
    <property type="term" value="P:DNA-templated transcription initiation"/>
    <property type="evidence" value="ECO:0007669"/>
    <property type="project" value="InterPro"/>
</dbReference>
<dbReference type="InterPro" id="IPR013325">
    <property type="entry name" value="RNA_pol_sigma_r2"/>
</dbReference>
<dbReference type="SUPFAM" id="SSF88659">
    <property type="entry name" value="Sigma3 and sigma4 domains of RNA polymerase sigma factors"/>
    <property type="match status" value="1"/>
</dbReference>
<keyword evidence="5" id="KW-0804">Transcription</keyword>
<name>A0A1I2AJL1_9BACT</name>
<feature type="domain" description="RNA polymerase sigma-70 region 2" evidence="6">
    <location>
        <begin position="10"/>
        <end position="76"/>
    </location>
</feature>
<evidence type="ECO:0000313" key="8">
    <source>
        <dbReference type="Proteomes" id="UP000181976"/>
    </source>
</evidence>
<dbReference type="Proteomes" id="UP000181976">
    <property type="component" value="Unassembled WGS sequence"/>
</dbReference>
<dbReference type="InterPro" id="IPR013324">
    <property type="entry name" value="RNA_pol_sigma_r3/r4-like"/>
</dbReference>
<dbReference type="InParanoid" id="A0A1I2AJL1"/>
<dbReference type="PANTHER" id="PTHR43133">
    <property type="entry name" value="RNA POLYMERASE ECF-TYPE SIGMA FACTO"/>
    <property type="match status" value="1"/>
</dbReference>
<dbReference type="eggNOG" id="COG1595">
    <property type="taxonomic scope" value="Bacteria"/>
</dbReference>
<evidence type="ECO:0000313" key="7">
    <source>
        <dbReference type="EMBL" id="SFE43959.1"/>
    </source>
</evidence>
<dbReference type="InterPro" id="IPR007627">
    <property type="entry name" value="RNA_pol_sigma70_r2"/>
</dbReference>
<keyword evidence="3" id="KW-0731">Sigma factor</keyword>